<keyword evidence="2" id="KW-1185">Reference proteome</keyword>
<dbReference type="EMBL" id="JAOTPL010000020">
    <property type="protein sequence ID" value="MCU7695227.1"/>
    <property type="molecule type" value="Genomic_DNA"/>
</dbReference>
<gene>
    <name evidence="1" type="ORF">OD355_11920</name>
</gene>
<dbReference type="AlphaFoldDB" id="A0AAE3INA9"/>
<name>A0AAE3INA9_9BACT</name>
<dbReference type="RefSeq" id="WP_263038713.1">
    <property type="nucleotide sequence ID" value="NZ_JAOTPL010000020.1"/>
</dbReference>
<evidence type="ECO:0000313" key="1">
    <source>
        <dbReference type="EMBL" id="MCU7695227.1"/>
    </source>
</evidence>
<comment type="caution">
    <text evidence="1">The sequence shown here is derived from an EMBL/GenBank/DDBJ whole genome shotgun (WGS) entry which is preliminary data.</text>
</comment>
<accession>A0AAE3INA9</accession>
<proteinExistence type="predicted"/>
<evidence type="ECO:0008006" key="3">
    <source>
        <dbReference type="Google" id="ProtNLM"/>
    </source>
</evidence>
<protein>
    <recommendedName>
        <fullName evidence="3">Tetratricopeptide repeat protein</fullName>
    </recommendedName>
</protein>
<sequence>MPNAKNDDLFHLIKSLEKSEKRNFKLYMKRVSGSEHFIIMQLFDAIDKMENYDEAALIRKNSNIKKHQLSNLKAHLTKQVLASLRILNEDNDISVSVTELIHNAHIYYNKGLYIQSLKVLNKAKTIAISYHLSFDLIQILNFEKNIESLHITRSMEHRADMLTREVTETARHIHLQGALSNLALNMYSWYIKRGHARNAADVASLEEFFKNNLPVSSEAELNFYEKMYYYQAHGWYYFILQHLPMFYRYSQKWFNLFQDEPAMQLAEPDHYLKAFHNLLNAHFDTNNYHKFIEILNVFEEFSSNKIPRSNINLKVKTFVYLYTARINKHFLEGTFLQGVEMVPEINRKLNRFKLHLDKHRILVFYYKIACLYFGSGDNENAILYLNKIINENYDLRTDLQCYARLLHLIAHFELGNYRLIEYLLKSVYRFMYKMNNLSMVEKEIFFFLKQSFNIPRSNIIAAFGELKEKLEALENDKLETRSFMYLDIKSWLESKIRNVPVEHIRRELYFARKDIKKSAIL</sequence>
<reference evidence="1" key="1">
    <citation type="submission" date="2022-10" db="EMBL/GenBank/DDBJ databases">
        <authorList>
            <person name="Kim H.S."/>
            <person name="Kim J.-S."/>
            <person name="Suh M.K."/>
            <person name="Eom M.K."/>
            <person name="Lee J.-S."/>
        </authorList>
    </citation>
    <scope>NUCLEOTIDE SEQUENCE</scope>
    <source>
        <strain evidence="1">LIP-5</strain>
    </source>
</reference>
<organism evidence="1 2">
    <name type="scientific">Haoranjiania flava</name>
    <dbReference type="NCBI Taxonomy" id="1856322"/>
    <lineage>
        <taxon>Bacteria</taxon>
        <taxon>Pseudomonadati</taxon>
        <taxon>Bacteroidota</taxon>
        <taxon>Chitinophagia</taxon>
        <taxon>Chitinophagales</taxon>
        <taxon>Chitinophagaceae</taxon>
        <taxon>Haoranjiania</taxon>
    </lineage>
</organism>
<evidence type="ECO:0000313" key="2">
    <source>
        <dbReference type="Proteomes" id="UP001209317"/>
    </source>
</evidence>
<dbReference type="Proteomes" id="UP001209317">
    <property type="component" value="Unassembled WGS sequence"/>
</dbReference>